<name>A0A6G1CIN2_9ORYZ</name>
<dbReference type="AlphaFoldDB" id="A0A6G1CIN2"/>
<reference evidence="2 3" key="1">
    <citation type="submission" date="2019-11" db="EMBL/GenBank/DDBJ databases">
        <title>Whole genome sequence of Oryza granulata.</title>
        <authorList>
            <person name="Li W."/>
        </authorList>
    </citation>
    <scope>NUCLEOTIDE SEQUENCE [LARGE SCALE GENOMIC DNA]</scope>
    <source>
        <strain evidence="3">cv. Menghai</strain>
        <tissue evidence="2">Leaf</tissue>
    </source>
</reference>
<organism evidence="2 3">
    <name type="scientific">Oryza meyeriana var. granulata</name>
    <dbReference type="NCBI Taxonomy" id="110450"/>
    <lineage>
        <taxon>Eukaryota</taxon>
        <taxon>Viridiplantae</taxon>
        <taxon>Streptophyta</taxon>
        <taxon>Embryophyta</taxon>
        <taxon>Tracheophyta</taxon>
        <taxon>Spermatophyta</taxon>
        <taxon>Magnoliopsida</taxon>
        <taxon>Liliopsida</taxon>
        <taxon>Poales</taxon>
        <taxon>Poaceae</taxon>
        <taxon>BOP clade</taxon>
        <taxon>Oryzoideae</taxon>
        <taxon>Oryzeae</taxon>
        <taxon>Oryzinae</taxon>
        <taxon>Oryza</taxon>
        <taxon>Oryza meyeriana</taxon>
    </lineage>
</organism>
<comment type="caution">
    <text evidence="2">The sequence shown here is derived from an EMBL/GenBank/DDBJ whole genome shotgun (WGS) entry which is preliminary data.</text>
</comment>
<dbReference type="EMBL" id="SPHZ02000009">
    <property type="protein sequence ID" value="KAF0900000.1"/>
    <property type="molecule type" value="Genomic_DNA"/>
</dbReference>
<feature type="compositionally biased region" description="Basic and acidic residues" evidence="1">
    <location>
        <begin position="200"/>
        <end position="211"/>
    </location>
</feature>
<evidence type="ECO:0000313" key="3">
    <source>
        <dbReference type="Proteomes" id="UP000479710"/>
    </source>
</evidence>
<keyword evidence="3" id="KW-1185">Reference proteome</keyword>
<dbReference type="Proteomes" id="UP000479710">
    <property type="component" value="Unassembled WGS sequence"/>
</dbReference>
<accession>A0A6G1CIN2</accession>
<evidence type="ECO:0000256" key="1">
    <source>
        <dbReference type="SAM" id="MobiDB-lite"/>
    </source>
</evidence>
<proteinExistence type="predicted"/>
<gene>
    <name evidence="2" type="ORF">E2562_026242</name>
</gene>
<evidence type="ECO:0000313" key="2">
    <source>
        <dbReference type="EMBL" id="KAF0900000.1"/>
    </source>
</evidence>
<feature type="region of interest" description="Disordered" evidence="1">
    <location>
        <begin position="147"/>
        <end position="171"/>
    </location>
</feature>
<feature type="region of interest" description="Disordered" evidence="1">
    <location>
        <begin position="189"/>
        <end position="211"/>
    </location>
</feature>
<dbReference type="OrthoDB" id="8062037at2759"/>
<feature type="region of interest" description="Disordered" evidence="1">
    <location>
        <begin position="89"/>
        <end position="108"/>
    </location>
</feature>
<protein>
    <submittedName>
        <fullName evidence="2">Uncharacterized protein</fullName>
    </submittedName>
</protein>
<sequence>MEWSGLRAIKCICVRFFGVIRDKACGISESSQHNIRMFFSSIALGLSPGRVKPKHLNYRDWTAAANRDPDHMHITFLWSTASSSPEIGGHHGFAPAVNRSNSSDGEAVSRPVDRPYGWGQEGFTPFPWIPADGESHWWGTFNPMQNHTHGGFSRRPAGERMPQSHQDSGYQPREVKEILESTSLCDLVQRKQESRHKKKTQAELRTRADTY</sequence>